<keyword evidence="3 8" id="KW-0436">Ligase</keyword>
<evidence type="ECO:0000256" key="3">
    <source>
        <dbReference type="ARBA" id="ARBA00022598"/>
    </source>
</evidence>
<dbReference type="SMART" id="SM00977">
    <property type="entry name" value="TilS_C"/>
    <property type="match status" value="1"/>
</dbReference>
<keyword evidence="5 8" id="KW-0547">Nucleotide-binding</keyword>
<dbReference type="GO" id="GO:0006400">
    <property type="term" value="P:tRNA modification"/>
    <property type="evidence" value="ECO:0007669"/>
    <property type="project" value="UniProtKB-UniRule"/>
</dbReference>
<dbReference type="CDD" id="cd01992">
    <property type="entry name" value="TilS_N"/>
    <property type="match status" value="1"/>
</dbReference>
<evidence type="ECO:0000256" key="5">
    <source>
        <dbReference type="ARBA" id="ARBA00022741"/>
    </source>
</evidence>
<dbReference type="Gene3D" id="3.30.465.60">
    <property type="match status" value="1"/>
</dbReference>
<dbReference type="InterPro" id="IPR012795">
    <property type="entry name" value="tRNA_Ile_lys_synt_N"/>
</dbReference>
<evidence type="ECO:0000313" key="11">
    <source>
        <dbReference type="EMBL" id="PKQ28585.1"/>
    </source>
</evidence>
<evidence type="ECO:0000256" key="2">
    <source>
        <dbReference type="ARBA" id="ARBA00022490"/>
    </source>
</evidence>
<dbReference type="GO" id="GO:0005524">
    <property type="term" value="F:ATP binding"/>
    <property type="evidence" value="ECO:0007669"/>
    <property type="project" value="UniProtKB-UniRule"/>
</dbReference>
<dbReference type="InterPro" id="IPR015262">
    <property type="entry name" value="tRNA_Ile_lys_synt_subst-bd"/>
</dbReference>
<dbReference type="SUPFAM" id="SSF56037">
    <property type="entry name" value="PheT/TilS domain"/>
    <property type="match status" value="1"/>
</dbReference>
<feature type="domain" description="Lysidine-tRNA(Ile) synthetase C-terminal" evidence="10">
    <location>
        <begin position="401"/>
        <end position="473"/>
    </location>
</feature>
<protein>
    <recommendedName>
        <fullName evidence="8">tRNA(Ile)-lysidine synthase</fullName>
        <ecNumber evidence="8">6.3.4.19</ecNumber>
    </recommendedName>
    <alternativeName>
        <fullName evidence="8">tRNA(Ile)-2-lysyl-cytidine synthase</fullName>
    </alternativeName>
    <alternativeName>
        <fullName evidence="8">tRNA(Ile)-lysidine synthetase</fullName>
    </alternativeName>
</protein>
<evidence type="ECO:0000256" key="9">
    <source>
        <dbReference type="SAM" id="MobiDB-lite"/>
    </source>
</evidence>
<organism evidence="11 12">
    <name type="scientific">Candidatus Anoxymicrobium japonicum</name>
    <dbReference type="NCBI Taxonomy" id="2013648"/>
    <lineage>
        <taxon>Bacteria</taxon>
        <taxon>Bacillati</taxon>
        <taxon>Actinomycetota</taxon>
        <taxon>Candidatus Geothermincolia</taxon>
        <taxon>Candidatus Geothermincolales</taxon>
        <taxon>Candidatus Anoxymicrobiaceae</taxon>
        <taxon>Candidatus Anoxymicrobium</taxon>
    </lineage>
</organism>
<name>A0A2N3G779_9ACTN</name>
<dbReference type="AlphaFoldDB" id="A0A2N3G779"/>
<dbReference type="GO" id="GO:0005737">
    <property type="term" value="C:cytoplasm"/>
    <property type="evidence" value="ECO:0007669"/>
    <property type="project" value="UniProtKB-SubCell"/>
</dbReference>
<evidence type="ECO:0000256" key="1">
    <source>
        <dbReference type="ARBA" id="ARBA00004496"/>
    </source>
</evidence>
<dbReference type="EC" id="6.3.4.19" evidence="8"/>
<dbReference type="HAMAP" id="MF_01161">
    <property type="entry name" value="tRNA_Ile_lys_synt"/>
    <property type="match status" value="1"/>
</dbReference>
<comment type="domain">
    <text evidence="8">The N-terminal region contains the highly conserved SGGXDS motif, predicted to be a P-loop motif involved in ATP binding.</text>
</comment>
<comment type="caution">
    <text evidence="11">The sequence shown here is derived from an EMBL/GenBank/DDBJ whole genome shotgun (WGS) entry which is preliminary data.</text>
</comment>
<keyword evidence="4 8" id="KW-0819">tRNA processing</keyword>
<feature type="binding site" evidence="8">
    <location>
        <begin position="47"/>
        <end position="52"/>
    </location>
    <ligand>
        <name>ATP</name>
        <dbReference type="ChEBI" id="CHEBI:30616"/>
    </ligand>
</feature>
<dbReference type="NCBIfam" id="TIGR02432">
    <property type="entry name" value="lysidine_TilS_N"/>
    <property type="match status" value="1"/>
</dbReference>
<dbReference type="Proteomes" id="UP000233654">
    <property type="component" value="Unassembled WGS sequence"/>
</dbReference>
<evidence type="ECO:0000313" key="12">
    <source>
        <dbReference type="Proteomes" id="UP000233654"/>
    </source>
</evidence>
<dbReference type="SUPFAM" id="SSF52402">
    <property type="entry name" value="Adenine nucleotide alpha hydrolases-like"/>
    <property type="match status" value="1"/>
</dbReference>
<comment type="subcellular location">
    <subcellularLocation>
        <location evidence="1 8">Cytoplasm</location>
    </subcellularLocation>
</comment>
<evidence type="ECO:0000256" key="7">
    <source>
        <dbReference type="ARBA" id="ARBA00048539"/>
    </source>
</evidence>
<dbReference type="InterPro" id="IPR012094">
    <property type="entry name" value="tRNA_Ile_lys_synt"/>
</dbReference>
<dbReference type="Pfam" id="PF01171">
    <property type="entry name" value="ATP_bind_3"/>
    <property type="match status" value="1"/>
</dbReference>
<evidence type="ECO:0000256" key="4">
    <source>
        <dbReference type="ARBA" id="ARBA00022694"/>
    </source>
</evidence>
<comment type="function">
    <text evidence="8">Ligates lysine onto the cytidine present at position 34 of the AUA codon-specific tRNA(Ile) that contains the anticodon CAU, in an ATP-dependent manner. Cytidine is converted to lysidine, thus changing the amino acid specificity of the tRNA from methionine to isoleucine.</text>
</comment>
<dbReference type="InterPro" id="IPR011063">
    <property type="entry name" value="TilS/TtcA_N"/>
</dbReference>
<dbReference type="GO" id="GO:0032267">
    <property type="term" value="F:tRNA(Ile)-lysidine synthase activity"/>
    <property type="evidence" value="ECO:0007669"/>
    <property type="project" value="UniProtKB-EC"/>
</dbReference>
<sequence>MSKLFMGRGTVMTKSTGEPDGLPGKAISSIRRHGMLSGGERVVVSVSGGPDSVALLLFLSEIAPGMNLTLAVFHIDHMLRGEESRSDAAFVKELAEKLGLESRVVAVDVRKEMEGNRRSPQDAARAVRSERLLDFAAEWGADRVAVGHTADDQVETFLMRVVQGAGLTGLASINAVSGVIVRPLIEVWRREIEEYLNVRGADSRLDRSNLTPAYLRNRIRLKLLPCLVSEFGDAVKDVILREVESLSEDREFFTCLARDAFDQAAISGKAQVRIDRERFMSMALSLQRGVIRESWARLAPGAPMLAWQHVADIIDKVVLGKSGSAIDLPLGLVAQREYDEIIIRRKAPERERMPPASLAIPGVVRLPHGPVIEATCVSTDEVTFSDDLSVEFVRGDLERLLEVRTPRPGDRFQPLGFPHEKKLKNFFIDAKVPRRERLTVPIVLDEGRVVWVAGLRLDDRYKLRSTDRRAIMLRLCDEAVSDKIR</sequence>
<accession>A0A2N3G779</accession>
<evidence type="ECO:0000256" key="8">
    <source>
        <dbReference type="HAMAP-Rule" id="MF_01161"/>
    </source>
</evidence>
<comment type="similarity">
    <text evidence="8">Belongs to the tRNA(Ile)-lysidine synthase family.</text>
</comment>
<comment type="catalytic activity">
    <reaction evidence="7 8">
        <text>cytidine(34) in tRNA(Ile2) + L-lysine + ATP = lysidine(34) in tRNA(Ile2) + AMP + diphosphate + H(+)</text>
        <dbReference type="Rhea" id="RHEA:43744"/>
        <dbReference type="Rhea" id="RHEA-COMP:10625"/>
        <dbReference type="Rhea" id="RHEA-COMP:10670"/>
        <dbReference type="ChEBI" id="CHEBI:15378"/>
        <dbReference type="ChEBI" id="CHEBI:30616"/>
        <dbReference type="ChEBI" id="CHEBI:32551"/>
        <dbReference type="ChEBI" id="CHEBI:33019"/>
        <dbReference type="ChEBI" id="CHEBI:82748"/>
        <dbReference type="ChEBI" id="CHEBI:83665"/>
        <dbReference type="ChEBI" id="CHEBI:456215"/>
        <dbReference type="EC" id="6.3.4.19"/>
    </reaction>
</comment>
<dbReference type="PANTHER" id="PTHR43033:SF1">
    <property type="entry name" value="TRNA(ILE)-LYSIDINE SYNTHASE-RELATED"/>
    <property type="match status" value="1"/>
</dbReference>
<dbReference type="InterPro" id="IPR012796">
    <property type="entry name" value="Lysidine-tRNA-synth_C"/>
</dbReference>
<proteinExistence type="inferred from homology"/>
<keyword evidence="2 8" id="KW-0963">Cytoplasm</keyword>
<evidence type="ECO:0000259" key="10">
    <source>
        <dbReference type="SMART" id="SM00977"/>
    </source>
</evidence>
<dbReference type="PANTHER" id="PTHR43033">
    <property type="entry name" value="TRNA(ILE)-LYSIDINE SYNTHASE-RELATED"/>
    <property type="match status" value="1"/>
</dbReference>
<evidence type="ECO:0000256" key="6">
    <source>
        <dbReference type="ARBA" id="ARBA00022840"/>
    </source>
</evidence>
<gene>
    <name evidence="8 11" type="primary">tilS</name>
    <name evidence="11" type="ORF">CVT63_02030</name>
</gene>
<dbReference type="NCBIfam" id="TIGR02433">
    <property type="entry name" value="lysidine_TilS_C"/>
    <property type="match status" value="1"/>
</dbReference>
<dbReference type="EMBL" id="PHEX01000011">
    <property type="protein sequence ID" value="PKQ28585.1"/>
    <property type="molecule type" value="Genomic_DNA"/>
</dbReference>
<reference evidence="11 12" key="1">
    <citation type="journal article" date="2017" name="ISME J.">
        <title>Potential for microbial H2 and metal transformations associated with novel bacteria and archaea in deep terrestrial subsurface sediments.</title>
        <authorList>
            <person name="Hernsdorf A.W."/>
            <person name="Amano Y."/>
            <person name="Miyakawa K."/>
            <person name="Ise K."/>
            <person name="Suzuki Y."/>
            <person name="Anantharaman K."/>
            <person name="Probst A."/>
            <person name="Burstein D."/>
            <person name="Thomas B.C."/>
            <person name="Banfield J.F."/>
        </authorList>
    </citation>
    <scope>NUCLEOTIDE SEQUENCE [LARGE SCALE GENOMIC DNA]</scope>
    <source>
        <strain evidence="11">HGW-Actinobacteria-3</strain>
    </source>
</reference>
<dbReference type="Pfam" id="PF11734">
    <property type="entry name" value="TilS_C"/>
    <property type="match status" value="1"/>
</dbReference>
<dbReference type="SUPFAM" id="SSF82829">
    <property type="entry name" value="MesJ substrate recognition domain-like"/>
    <property type="match status" value="1"/>
</dbReference>
<keyword evidence="6 8" id="KW-0067">ATP-binding</keyword>
<feature type="region of interest" description="Disordered" evidence="9">
    <location>
        <begin position="1"/>
        <end position="23"/>
    </location>
</feature>
<dbReference type="Pfam" id="PF09179">
    <property type="entry name" value="TilS"/>
    <property type="match status" value="1"/>
</dbReference>
<dbReference type="InterPro" id="IPR014729">
    <property type="entry name" value="Rossmann-like_a/b/a_fold"/>
</dbReference>
<dbReference type="Gene3D" id="3.40.50.620">
    <property type="entry name" value="HUPs"/>
    <property type="match status" value="1"/>
</dbReference>